<dbReference type="OrthoDB" id="7315605at2"/>
<evidence type="ECO:0000259" key="2">
    <source>
        <dbReference type="Pfam" id="PF00501"/>
    </source>
</evidence>
<evidence type="ECO:0000313" key="5">
    <source>
        <dbReference type="Proteomes" id="UP000320314"/>
    </source>
</evidence>
<dbReference type="GO" id="GO:0016878">
    <property type="term" value="F:acid-thiol ligase activity"/>
    <property type="evidence" value="ECO:0007669"/>
    <property type="project" value="UniProtKB-ARBA"/>
</dbReference>
<sequence>MHAVLADAGRDASVFRRFERIAGAFPDRSFFAVLPETAKAYGIEAEEITYAEGLARIDALANAYRQAGYGRGHRVGLLLQNRPAFVFHWFALNALGASVVPINPDLRQAELEYLIAHSGMQLAVAVLARVDDLKTAAAAAGCEIAVIPPDEAPTEARERAVNTETGEREDECALLYTSGTTGKPKGCVLDNEYFLLAGEWYATVGGLCTLTVDPPERMLTPLPLFHMNAMAYSLVASITVGGCIAVLDRFHPRSWWASVRGFGASVIHYLGVMPAMLMSAPEGEADLDHAVRFGFGAGVDRGLHAEFERRFGFPLLEAWAMTETGAGAVVIAGEEPRQIGTNCFGAPGSDIEVTIVRDDGGEAATAEPGELLVRHAGRPGLGFFREYLKDPKATAEVWRDGWFHTGDVVARDADGKLHFVDRKKNVIRRSGENISAVEVENVLARHAGVEQVAVAATPDPVRGDEVVALVVPGEEAVARDREAAEAIVRFCLTQLAYYKAPGYLVFVDAIPLTATSKIQRGELRQLVETLLEEGRAFDTCALKKRTA</sequence>
<evidence type="ECO:0000313" key="4">
    <source>
        <dbReference type="EMBL" id="TPW26302.1"/>
    </source>
</evidence>
<dbReference type="PROSITE" id="PS00455">
    <property type="entry name" value="AMP_BINDING"/>
    <property type="match status" value="1"/>
</dbReference>
<proteinExistence type="predicted"/>
<evidence type="ECO:0000259" key="3">
    <source>
        <dbReference type="Pfam" id="PF13193"/>
    </source>
</evidence>
<dbReference type="Gene3D" id="3.40.50.12780">
    <property type="entry name" value="N-terminal domain of ligase-like"/>
    <property type="match status" value="1"/>
</dbReference>
<evidence type="ECO:0000256" key="1">
    <source>
        <dbReference type="ARBA" id="ARBA00022723"/>
    </source>
</evidence>
<gene>
    <name evidence="4" type="ORF">FJU11_15225</name>
</gene>
<name>A0A506TW54_9HYPH</name>
<keyword evidence="4" id="KW-0436">Ligase</keyword>
<protein>
    <submittedName>
        <fullName evidence="4">ATP-dependent acyl-CoA ligase</fullName>
    </submittedName>
</protein>
<dbReference type="Pfam" id="PF13193">
    <property type="entry name" value="AMP-binding_C"/>
    <property type="match status" value="1"/>
</dbReference>
<dbReference type="Gene3D" id="3.30.300.30">
    <property type="match status" value="1"/>
</dbReference>
<dbReference type="PANTHER" id="PTHR43767:SF1">
    <property type="entry name" value="NONRIBOSOMAL PEPTIDE SYNTHASE PES1 (EUROFUNG)-RELATED"/>
    <property type="match status" value="1"/>
</dbReference>
<comment type="caution">
    <text evidence="4">The sequence shown here is derived from an EMBL/GenBank/DDBJ whole genome shotgun (WGS) entry which is preliminary data.</text>
</comment>
<keyword evidence="1" id="KW-0479">Metal-binding</keyword>
<dbReference type="InterPro" id="IPR020845">
    <property type="entry name" value="AMP-binding_CS"/>
</dbReference>
<dbReference type="EMBL" id="VHLH01000032">
    <property type="protein sequence ID" value="TPW26302.1"/>
    <property type="molecule type" value="Genomic_DNA"/>
</dbReference>
<dbReference type="InterPro" id="IPR042099">
    <property type="entry name" value="ANL_N_sf"/>
</dbReference>
<dbReference type="AlphaFoldDB" id="A0A506TW54"/>
<dbReference type="SUPFAM" id="SSF56801">
    <property type="entry name" value="Acetyl-CoA synthetase-like"/>
    <property type="match status" value="1"/>
</dbReference>
<reference evidence="4 5" key="1">
    <citation type="submission" date="2019-06" db="EMBL/GenBank/DDBJ databases">
        <authorList>
            <person name="Li M."/>
        </authorList>
    </citation>
    <scope>NUCLEOTIDE SEQUENCE [LARGE SCALE GENOMIC DNA]</scope>
    <source>
        <strain evidence="4 5">BGMRC6574</strain>
    </source>
</reference>
<dbReference type="InterPro" id="IPR025110">
    <property type="entry name" value="AMP-bd_C"/>
</dbReference>
<dbReference type="InterPro" id="IPR045851">
    <property type="entry name" value="AMP-bd_C_sf"/>
</dbReference>
<dbReference type="GO" id="GO:0046872">
    <property type="term" value="F:metal ion binding"/>
    <property type="evidence" value="ECO:0007669"/>
    <property type="project" value="UniProtKB-KW"/>
</dbReference>
<dbReference type="RefSeq" id="WP_141167934.1">
    <property type="nucleotide sequence ID" value="NZ_VHLH01000032.1"/>
</dbReference>
<feature type="domain" description="AMP-binding enzyme C-terminal" evidence="3">
    <location>
        <begin position="438"/>
        <end position="517"/>
    </location>
</feature>
<dbReference type="InterPro" id="IPR050237">
    <property type="entry name" value="ATP-dep_AMP-bd_enzyme"/>
</dbReference>
<dbReference type="PANTHER" id="PTHR43767">
    <property type="entry name" value="LONG-CHAIN-FATTY-ACID--COA LIGASE"/>
    <property type="match status" value="1"/>
</dbReference>
<dbReference type="Proteomes" id="UP000320314">
    <property type="component" value="Unassembled WGS sequence"/>
</dbReference>
<dbReference type="InterPro" id="IPR000873">
    <property type="entry name" value="AMP-dep_synth/lig_dom"/>
</dbReference>
<keyword evidence="5" id="KW-1185">Reference proteome</keyword>
<accession>A0A506TW54</accession>
<feature type="domain" description="AMP-dependent synthetase/ligase" evidence="2">
    <location>
        <begin position="33"/>
        <end position="376"/>
    </location>
</feature>
<organism evidence="4 5">
    <name type="scientific">Pararhizobium mangrovi</name>
    <dbReference type="NCBI Taxonomy" id="2590452"/>
    <lineage>
        <taxon>Bacteria</taxon>
        <taxon>Pseudomonadati</taxon>
        <taxon>Pseudomonadota</taxon>
        <taxon>Alphaproteobacteria</taxon>
        <taxon>Hyphomicrobiales</taxon>
        <taxon>Rhizobiaceae</taxon>
        <taxon>Rhizobium/Agrobacterium group</taxon>
        <taxon>Pararhizobium</taxon>
    </lineage>
</organism>
<dbReference type="Pfam" id="PF00501">
    <property type="entry name" value="AMP-binding"/>
    <property type="match status" value="1"/>
</dbReference>